<dbReference type="GO" id="GO:0051205">
    <property type="term" value="P:protein insertion into membrane"/>
    <property type="evidence" value="ECO:0007669"/>
    <property type="project" value="UniProtKB-UniRule"/>
</dbReference>
<comment type="subunit">
    <text evidence="4">Part of the Bam complex.</text>
</comment>
<evidence type="ECO:0000313" key="8">
    <source>
        <dbReference type="Proteomes" id="UP000198693"/>
    </source>
</evidence>
<evidence type="ECO:0000256" key="4">
    <source>
        <dbReference type="HAMAP-Rule" id="MF_00925"/>
    </source>
</evidence>
<proteinExistence type="inferred from homology"/>
<keyword evidence="8" id="KW-1185">Reference proteome</keyword>
<dbReference type="PANTHER" id="PTHR37482">
    <property type="entry name" value="OUTER MEMBRANE PROTEIN ASSEMBLY FACTOR BAME"/>
    <property type="match status" value="1"/>
</dbReference>
<feature type="region of interest" description="Disordered" evidence="5">
    <location>
        <begin position="259"/>
        <end position="304"/>
    </location>
</feature>
<dbReference type="HAMAP" id="MF_00925">
    <property type="entry name" value="OM_assembly_BamE"/>
    <property type="match status" value="1"/>
</dbReference>
<gene>
    <name evidence="4" type="primary">bamE</name>
    <name evidence="7" type="ORF">SAMN04487955_11613</name>
</gene>
<evidence type="ECO:0000256" key="5">
    <source>
        <dbReference type="SAM" id="MobiDB-lite"/>
    </source>
</evidence>
<comment type="similarity">
    <text evidence="4">Belongs to the BamE family.</text>
</comment>
<feature type="domain" description="Outer membrane protein assembly factor BamE" evidence="6">
    <location>
        <begin position="183"/>
        <end position="251"/>
    </location>
</feature>
<comment type="subcellular location">
    <subcellularLocation>
        <location evidence="4">Cell outer membrane</location>
    </subcellularLocation>
</comment>
<evidence type="ECO:0000313" key="7">
    <source>
        <dbReference type="EMBL" id="SFU93971.1"/>
    </source>
</evidence>
<feature type="compositionally biased region" description="Acidic residues" evidence="5">
    <location>
        <begin position="259"/>
        <end position="268"/>
    </location>
</feature>
<evidence type="ECO:0000259" key="6">
    <source>
        <dbReference type="Pfam" id="PF04355"/>
    </source>
</evidence>
<keyword evidence="2 4" id="KW-0472">Membrane</keyword>
<evidence type="ECO:0000256" key="3">
    <source>
        <dbReference type="ARBA" id="ARBA00023237"/>
    </source>
</evidence>
<evidence type="ECO:0000256" key="2">
    <source>
        <dbReference type="ARBA" id="ARBA00023136"/>
    </source>
</evidence>
<reference evidence="8" key="1">
    <citation type="submission" date="2016-10" db="EMBL/GenBank/DDBJ databases">
        <authorList>
            <person name="Varghese N."/>
            <person name="Submissions S."/>
        </authorList>
    </citation>
    <scope>NUCLEOTIDE SEQUENCE [LARGE SCALE GENOMIC DNA]</scope>
    <source>
        <strain evidence="8">CGMCC 1.6981</strain>
    </source>
</reference>
<dbReference type="PANTHER" id="PTHR37482:SF1">
    <property type="entry name" value="OUTER MEMBRANE PROTEIN ASSEMBLY FACTOR BAME"/>
    <property type="match status" value="1"/>
</dbReference>
<dbReference type="Proteomes" id="UP000198693">
    <property type="component" value="Unassembled WGS sequence"/>
</dbReference>
<name>A0A1I7K991_9GAMM</name>
<dbReference type="InterPro" id="IPR037873">
    <property type="entry name" value="BamE-like"/>
</dbReference>
<keyword evidence="3 4" id="KW-0998">Cell outer membrane</keyword>
<protein>
    <recommendedName>
        <fullName evidence="4">Outer membrane protein assembly factor BamE</fullName>
    </recommendedName>
</protein>
<organism evidence="7 8">
    <name type="scientific">Halomonas korlensis</name>
    <dbReference type="NCBI Taxonomy" id="463301"/>
    <lineage>
        <taxon>Bacteria</taxon>
        <taxon>Pseudomonadati</taxon>
        <taxon>Pseudomonadota</taxon>
        <taxon>Gammaproteobacteria</taxon>
        <taxon>Oceanospirillales</taxon>
        <taxon>Halomonadaceae</taxon>
        <taxon>Halomonas</taxon>
    </lineage>
</organism>
<dbReference type="InterPro" id="IPR026592">
    <property type="entry name" value="BamE"/>
</dbReference>
<dbReference type="GO" id="GO:0043165">
    <property type="term" value="P:Gram-negative-bacterium-type cell outer membrane assembly"/>
    <property type="evidence" value="ECO:0007669"/>
    <property type="project" value="UniProtKB-UniRule"/>
</dbReference>
<accession>A0A1I7K991</accession>
<dbReference type="Pfam" id="PF04355">
    <property type="entry name" value="BamE"/>
    <property type="match status" value="1"/>
</dbReference>
<evidence type="ECO:0000256" key="1">
    <source>
        <dbReference type="ARBA" id="ARBA00022729"/>
    </source>
</evidence>
<sequence length="304" mass="34172">MVNQLEAMLFGEFLLAPLDGFIEELDDLTAFQAHHVIMVLFLGDFEDRVTAIEIVPHHQTRRLELSQHAIDGGQANIFTRFEKRLVDVLGTQVVLSRCILENLKYLDARQGHLETGLAQFMVLVGHGRSSQYRVGSGMIDRIHDSEERAQMQKLTGIITLSAVLLLSSGCSYFGVYKRDLPQGNLVTTNMVSQLQTGMSRDQVVDVMGRPLLEAPFDANEWDYVFRLDKAYDEVEQRRVTLTFDDDRLVNIERQGNLDSDIELGTDDELGPRNDESAMDAFPATEAMPENEGRLPMGGEPAQEP</sequence>
<dbReference type="GO" id="GO:1990063">
    <property type="term" value="C:Bam protein complex"/>
    <property type="evidence" value="ECO:0007669"/>
    <property type="project" value="TreeGrafter"/>
</dbReference>
<keyword evidence="1 4" id="KW-0732">Signal</keyword>
<dbReference type="GO" id="GO:0030674">
    <property type="term" value="F:protein-macromolecule adaptor activity"/>
    <property type="evidence" value="ECO:0007669"/>
    <property type="project" value="TreeGrafter"/>
</dbReference>
<keyword evidence="7" id="KW-0449">Lipoprotein</keyword>
<dbReference type="AntiFam" id="ANF00190">
    <property type="entry name" value="Shadow ORF (opposite fur)"/>
</dbReference>
<comment type="function">
    <text evidence="4">Part of the outer membrane protein assembly complex, which is involved in assembly and insertion of beta-barrel proteins into the outer membrane.</text>
</comment>
<dbReference type="EMBL" id="FPBP01000016">
    <property type="protein sequence ID" value="SFU93971.1"/>
    <property type="molecule type" value="Genomic_DNA"/>
</dbReference>
<dbReference type="InterPro" id="IPR007450">
    <property type="entry name" value="BamE_dom"/>
</dbReference>
<dbReference type="STRING" id="463301.SAMN04487955_11613"/>
<dbReference type="AlphaFoldDB" id="A0A1I7K991"/>
<dbReference type="Gene3D" id="3.30.1450.10">
    <property type="match status" value="1"/>
</dbReference>